<dbReference type="InterPro" id="IPR044294">
    <property type="entry name" value="Lipase-like"/>
</dbReference>
<proteinExistence type="predicted"/>
<organism evidence="3">
    <name type="scientific">Skeletonema marinoi</name>
    <dbReference type="NCBI Taxonomy" id="267567"/>
    <lineage>
        <taxon>Eukaryota</taxon>
        <taxon>Sar</taxon>
        <taxon>Stramenopiles</taxon>
        <taxon>Ochrophyta</taxon>
        <taxon>Bacillariophyta</taxon>
        <taxon>Coscinodiscophyceae</taxon>
        <taxon>Thalassiosirophycidae</taxon>
        <taxon>Thalassiosirales</taxon>
        <taxon>Skeletonemataceae</taxon>
        <taxon>Skeletonema</taxon>
        <taxon>Skeletonema marinoi-dohrnii complex</taxon>
    </lineage>
</organism>
<feature type="region of interest" description="Disordered" evidence="1">
    <location>
        <begin position="47"/>
        <end position="69"/>
    </location>
</feature>
<dbReference type="PANTHER" id="PTHR12482">
    <property type="entry name" value="LIPASE ROG1-RELATED-RELATED"/>
    <property type="match status" value="1"/>
</dbReference>
<feature type="region of interest" description="Disordered" evidence="1">
    <location>
        <begin position="121"/>
        <end position="140"/>
    </location>
</feature>
<sequence>MAPLRLAFLTATMMTGPKNAVETRLSNNVRADNDNMMQSAVAVTIKPMDSSSASASTSDHIDSTPSNKGGGSGPIHFCFIVHGHQGKPTDLSYLHRAIKDKANQHGGFATTKSSEMCIVGRNSSSRNDDMAASRNDGNRANQEEDINQASVEGIINRESKDSTVVVHNAVCNDGITHDGVKKGGQRLANEMLEVIRGEIEQRTQNHEQDVTISIVGNSLGGLYARFAVAKIDELLFASDEDGTKDVPHYILDDNIRLHFNVFCSTVSPHLGCADRTYIPIPRFAEIGIAKGLGETGRDLFRVNDLIKTMATSPRFTRPLALFRRRIAYANAYGTDFVVPGSTAAFLDGNSDSLHYFDTDFESGRDEETQIMPHTVDRVCPASEKGLFVATCYTPRISLGNPVESSGNELEVMSKTLDSLGWTKVFVDIREAIPISTKLPRISNPSLNACPIRKLSSNRKAVTSKDLCSAISSGKSSRISLPFGHNAICAFERGSFRTAFNKGGRPVADSLAINLVEDISMWT</sequence>
<dbReference type="PANTHER" id="PTHR12482:SF62">
    <property type="entry name" value="LIPASE ROG1-RELATED"/>
    <property type="match status" value="1"/>
</dbReference>
<name>A0A7S2PY76_9STRA</name>
<feature type="domain" description="DUF676" evidence="2">
    <location>
        <begin position="150"/>
        <end position="335"/>
    </location>
</feature>
<protein>
    <recommendedName>
        <fullName evidence="2">DUF676 domain-containing protein</fullName>
    </recommendedName>
</protein>
<dbReference type="EMBL" id="HBGZ01029071">
    <property type="protein sequence ID" value="CAD9626185.1"/>
    <property type="molecule type" value="Transcribed_RNA"/>
</dbReference>
<reference evidence="3" key="1">
    <citation type="submission" date="2021-01" db="EMBL/GenBank/DDBJ databases">
        <authorList>
            <person name="Corre E."/>
            <person name="Pelletier E."/>
            <person name="Niang G."/>
            <person name="Scheremetjew M."/>
            <person name="Finn R."/>
            <person name="Kale V."/>
            <person name="Holt S."/>
            <person name="Cochrane G."/>
            <person name="Meng A."/>
            <person name="Brown T."/>
            <person name="Cohen L."/>
        </authorList>
    </citation>
    <scope>NUCLEOTIDE SEQUENCE</scope>
    <source>
        <strain evidence="3">SM1012Den-03</strain>
    </source>
</reference>
<gene>
    <name evidence="3" type="ORF">SMAR0320_LOCUS20660</name>
</gene>
<evidence type="ECO:0000259" key="2">
    <source>
        <dbReference type="Pfam" id="PF05057"/>
    </source>
</evidence>
<feature type="compositionally biased region" description="Low complexity" evidence="1">
    <location>
        <begin position="49"/>
        <end position="58"/>
    </location>
</feature>
<dbReference type="Pfam" id="PF05057">
    <property type="entry name" value="DUF676"/>
    <property type="match status" value="1"/>
</dbReference>
<evidence type="ECO:0000256" key="1">
    <source>
        <dbReference type="SAM" id="MobiDB-lite"/>
    </source>
</evidence>
<evidence type="ECO:0000313" key="3">
    <source>
        <dbReference type="EMBL" id="CAD9626185.1"/>
    </source>
</evidence>
<dbReference type="InterPro" id="IPR007751">
    <property type="entry name" value="DUF676_lipase-like"/>
</dbReference>
<dbReference type="AlphaFoldDB" id="A0A7S2PY76"/>
<accession>A0A7S2PY76</accession>